<proteinExistence type="predicted"/>
<sequence length="69" mass="7321">MQVLATKCTGCDSSPCRRKRARTHLSCSLSIALVDSSGINERTALGIEPHSASLSLVQAASEDRRGASY</sequence>
<keyword evidence="2" id="KW-1185">Reference proteome</keyword>
<dbReference type="EMBL" id="BLLF01003319">
    <property type="protein sequence ID" value="GFH27014.1"/>
    <property type="molecule type" value="Genomic_DNA"/>
</dbReference>
<organism evidence="1 2">
    <name type="scientific">Haematococcus lacustris</name>
    <name type="common">Green alga</name>
    <name type="synonym">Haematococcus pluvialis</name>
    <dbReference type="NCBI Taxonomy" id="44745"/>
    <lineage>
        <taxon>Eukaryota</taxon>
        <taxon>Viridiplantae</taxon>
        <taxon>Chlorophyta</taxon>
        <taxon>core chlorophytes</taxon>
        <taxon>Chlorophyceae</taxon>
        <taxon>CS clade</taxon>
        <taxon>Chlamydomonadales</taxon>
        <taxon>Haematococcaceae</taxon>
        <taxon>Haematococcus</taxon>
    </lineage>
</organism>
<evidence type="ECO:0000313" key="1">
    <source>
        <dbReference type="EMBL" id="GFH27014.1"/>
    </source>
</evidence>
<gene>
    <name evidence="1" type="ORF">HaLaN_25265</name>
</gene>
<protein>
    <submittedName>
        <fullName evidence="1">Uncharacterized protein</fullName>
    </submittedName>
</protein>
<dbReference type="AlphaFoldDB" id="A0A6A0A3U0"/>
<evidence type="ECO:0000313" key="2">
    <source>
        <dbReference type="Proteomes" id="UP000485058"/>
    </source>
</evidence>
<accession>A0A6A0A3U0</accession>
<name>A0A6A0A3U0_HAELA</name>
<dbReference type="Proteomes" id="UP000485058">
    <property type="component" value="Unassembled WGS sequence"/>
</dbReference>
<reference evidence="1 2" key="1">
    <citation type="submission" date="2020-02" db="EMBL/GenBank/DDBJ databases">
        <title>Draft genome sequence of Haematococcus lacustris strain NIES-144.</title>
        <authorList>
            <person name="Morimoto D."/>
            <person name="Nakagawa S."/>
            <person name="Yoshida T."/>
            <person name="Sawayama S."/>
        </authorList>
    </citation>
    <scope>NUCLEOTIDE SEQUENCE [LARGE SCALE GENOMIC DNA]</scope>
    <source>
        <strain evidence="1 2">NIES-144</strain>
    </source>
</reference>
<comment type="caution">
    <text evidence="1">The sequence shown here is derived from an EMBL/GenBank/DDBJ whole genome shotgun (WGS) entry which is preliminary data.</text>
</comment>